<reference evidence="1 2" key="1">
    <citation type="submission" date="2018-10" db="EMBL/GenBank/DDBJ databases">
        <title>GWAS and RNA-Seq identify cryptic mechanisms of antimicrobial resistance in Acinetobacter baumannii.</title>
        <authorList>
            <person name="Sahl J.W."/>
        </authorList>
    </citation>
    <scope>NUCLEOTIDE SEQUENCE [LARGE SCALE GENOMIC DNA]</scope>
    <source>
        <strain evidence="1 2">TG41884</strain>
    </source>
</reference>
<organism evidence="1 2">
    <name type="scientific">Acinetobacter pittii</name>
    <name type="common">Acinetobacter genomosp. 3</name>
    <dbReference type="NCBI Taxonomy" id="48296"/>
    <lineage>
        <taxon>Bacteria</taxon>
        <taxon>Pseudomonadati</taxon>
        <taxon>Pseudomonadota</taxon>
        <taxon>Gammaproteobacteria</taxon>
        <taxon>Moraxellales</taxon>
        <taxon>Moraxellaceae</taxon>
        <taxon>Acinetobacter</taxon>
        <taxon>Acinetobacter calcoaceticus/baumannii complex</taxon>
    </lineage>
</organism>
<sequence>MIKKIFLLDKNVVALLDINNSRMKFKPEIEMLQFIRRHDKKNYAFSAAPSILEGRIRRRENDLEIKKTIEIENRIIQNFFKKAHTDVHLWNDESLNLSVIFSSTQMQANDMQFKELLEIYYKLFIDYQIKGSIPQSSMREFAFKILTACETLGLSRKHPVILLIIIDIFQKWDNNEADNPCNILRPKKKFKSLNDKIHNVYSDLSIPLLLSHTNFIAEETPIQFLTCDGPLKSYIQLFELKQIQSPTLTLNNQLEFKFKLYINSHTINEFILELFEKYDQEKIIHIINYS</sequence>
<protein>
    <recommendedName>
        <fullName evidence="3">PIN domain-containing protein</fullName>
    </recommendedName>
</protein>
<gene>
    <name evidence="1" type="ORF">EA752_13970</name>
</gene>
<proteinExistence type="predicted"/>
<comment type="caution">
    <text evidence="1">The sequence shown here is derived from an EMBL/GenBank/DDBJ whole genome shotgun (WGS) entry which is preliminary data.</text>
</comment>
<dbReference type="AlphaFoldDB" id="A0AB37TDW5"/>
<evidence type="ECO:0000313" key="2">
    <source>
        <dbReference type="Proteomes" id="UP000271320"/>
    </source>
</evidence>
<dbReference type="Proteomes" id="UP000271320">
    <property type="component" value="Unassembled WGS sequence"/>
</dbReference>
<evidence type="ECO:0000313" key="1">
    <source>
        <dbReference type="EMBL" id="RSO57958.1"/>
    </source>
</evidence>
<accession>A0AB37TDW5</accession>
<evidence type="ECO:0008006" key="3">
    <source>
        <dbReference type="Google" id="ProtNLM"/>
    </source>
</evidence>
<name>A0AB37TDW5_ACIPI</name>
<dbReference type="RefSeq" id="WP_125530273.1">
    <property type="nucleotide sequence ID" value="NZ_JAHTYH010000017.1"/>
</dbReference>
<dbReference type="EMBL" id="RFEW01000011">
    <property type="protein sequence ID" value="RSO57958.1"/>
    <property type="molecule type" value="Genomic_DNA"/>
</dbReference>